<reference evidence="2 3" key="1">
    <citation type="submission" date="2021-03" db="EMBL/GenBank/DDBJ databases">
        <title>Flavobacterium Flabelliformis Sp. Nov. And Flavobacterium Geliluteum Sp. Nov., Two Novel Multidrug Resistant Psychrophilic Species Isolated From Antarctica.</title>
        <authorList>
            <person name="Kralova S."/>
            <person name="Busse H.J."/>
            <person name="Bezdicek M."/>
            <person name="Nykrynova M."/>
            <person name="Kroupova E."/>
            <person name="Krsek D."/>
            <person name="Sedlacek I."/>
        </authorList>
    </citation>
    <scope>NUCLEOTIDE SEQUENCE [LARGE SCALE GENOMIC DNA]</scope>
    <source>
        <strain evidence="2 3">P4023</strain>
    </source>
</reference>
<dbReference type="Gene3D" id="3.90.550.10">
    <property type="entry name" value="Spore Coat Polysaccharide Biosynthesis Protein SpsA, Chain A"/>
    <property type="match status" value="1"/>
</dbReference>
<sequence>MMLSVIMIVYNHSKYIEEAIQGVLKQETNFDFEFIISNDCSTDNSDSLIRSIKNQNTRCKITYYDQKVNLGMMPNFMFALNAANGKYIALCEGDDYWTDASKLQKQVDFLEQNNDFSICFHNVNLEINNTLKEDNLKKRIPSVFGIEELALKNVIHTPSVVYRNRLFPEFPDYFKNAPIGDYFLHLLNAQYGKIKYIDEVMAVYRIHGTSYWSSKSNAEQDQILITFLNLIKINFEGQIQKIIDLQIEKIAMKHAGFWDKKIKKIKRFFDPKK</sequence>
<dbReference type="InterPro" id="IPR001173">
    <property type="entry name" value="Glyco_trans_2-like"/>
</dbReference>
<dbReference type="Proteomes" id="UP000674217">
    <property type="component" value="Unassembled WGS sequence"/>
</dbReference>
<dbReference type="PANTHER" id="PTHR22916:SF3">
    <property type="entry name" value="UDP-GLCNAC:BETAGAL BETA-1,3-N-ACETYLGLUCOSAMINYLTRANSFERASE-LIKE PROTEIN 1"/>
    <property type="match status" value="1"/>
</dbReference>
<dbReference type="SUPFAM" id="SSF53448">
    <property type="entry name" value="Nucleotide-diphospho-sugar transferases"/>
    <property type="match status" value="1"/>
</dbReference>
<accession>A0ABS5CNU1</accession>
<dbReference type="EMBL" id="JAGFBU010000001">
    <property type="protein sequence ID" value="MBP4140287.1"/>
    <property type="molecule type" value="Genomic_DNA"/>
</dbReference>
<keyword evidence="3" id="KW-1185">Reference proteome</keyword>
<dbReference type="Pfam" id="PF00535">
    <property type="entry name" value="Glycos_transf_2"/>
    <property type="match status" value="1"/>
</dbReference>
<feature type="domain" description="Glycosyltransferase 2-like" evidence="1">
    <location>
        <begin position="4"/>
        <end position="121"/>
    </location>
</feature>
<dbReference type="InterPro" id="IPR029044">
    <property type="entry name" value="Nucleotide-diphossugar_trans"/>
</dbReference>
<evidence type="ECO:0000313" key="2">
    <source>
        <dbReference type="EMBL" id="MBP4140287.1"/>
    </source>
</evidence>
<evidence type="ECO:0000259" key="1">
    <source>
        <dbReference type="Pfam" id="PF00535"/>
    </source>
</evidence>
<proteinExistence type="predicted"/>
<dbReference type="RefSeq" id="WP_210643983.1">
    <property type="nucleotide sequence ID" value="NZ_JAGFBU010000001.1"/>
</dbReference>
<name>A0ABS5CNU1_9FLAO</name>
<comment type="caution">
    <text evidence="2">The sequence shown here is derived from an EMBL/GenBank/DDBJ whole genome shotgun (WGS) entry which is preliminary data.</text>
</comment>
<organism evidence="2 3">
    <name type="scientific">Flavobacterium flabelliforme</name>
    <dbReference type="NCBI Taxonomy" id="2816119"/>
    <lineage>
        <taxon>Bacteria</taxon>
        <taxon>Pseudomonadati</taxon>
        <taxon>Bacteroidota</taxon>
        <taxon>Flavobacteriia</taxon>
        <taxon>Flavobacteriales</taxon>
        <taxon>Flavobacteriaceae</taxon>
        <taxon>Flavobacterium</taxon>
    </lineage>
</organism>
<dbReference type="PANTHER" id="PTHR22916">
    <property type="entry name" value="GLYCOSYLTRANSFERASE"/>
    <property type="match status" value="1"/>
</dbReference>
<protein>
    <submittedName>
        <fullName evidence="2">Glycosyltransferase</fullName>
    </submittedName>
</protein>
<gene>
    <name evidence="2" type="ORF">J3S90_00515</name>
</gene>
<evidence type="ECO:0000313" key="3">
    <source>
        <dbReference type="Proteomes" id="UP000674217"/>
    </source>
</evidence>